<evidence type="ECO:0000313" key="1">
    <source>
        <dbReference type="EMBL" id="QEE24572.1"/>
    </source>
</evidence>
<dbReference type="EMBL" id="CP042807">
    <property type="protein sequence ID" value="QEE24572.1"/>
    <property type="molecule type" value="Genomic_DNA"/>
</dbReference>
<gene>
    <name evidence="1" type="ORF">CS053_08685</name>
</gene>
<evidence type="ECO:0000313" key="2">
    <source>
        <dbReference type="Proteomes" id="UP000321807"/>
    </source>
</evidence>
<sequence length="167" mass="18761">MSTVAERKAESIALMLGKTAYRDLRNGFSTVTRIDDSDMTIKAALGAAQRRAGIIPVKAMETKYASTLMHERLLRRAYDAASQKPEDPTFYAVRRMAVSIAIRQHAGLKIGRDEMTEYAWILHVRRETLDGALHRAGSWLEEITFTALAHFTKALREPLVDGTKKRA</sequence>
<dbReference type="RefSeq" id="WP_147627164.1">
    <property type="nucleotide sequence ID" value="NZ_CP042807.1"/>
</dbReference>
<proteinExistence type="predicted"/>
<organism evidence="1 2">
    <name type="scientific">Rhodanobacter glycinis</name>
    <dbReference type="NCBI Taxonomy" id="582702"/>
    <lineage>
        <taxon>Bacteria</taxon>
        <taxon>Pseudomonadati</taxon>
        <taxon>Pseudomonadota</taxon>
        <taxon>Gammaproteobacteria</taxon>
        <taxon>Lysobacterales</taxon>
        <taxon>Rhodanobacteraceae</taxon>
        <taxon>Rhodanobacter</taxon>
    </lineage>
</organism>
<protein>
    <submittedName>
        <fullName evidence="1">Uncharacterized protein</fullName>
    </submittedName>
</protein>
<dbReference type="AlphaFoldDB" id="A0A5B9DX14"/>
<dbReference type="KEGG" id="rgl:CS053_08685"/>
<reference evidence="1 2" key="1">
    <citation type="submission" date="2019-08" db="EMBL/GenBank/DDBJ databases">
        <title>Complete genome sequence of Rhodanobacter glycinis strain T01E-68 isolated from tomato root.</title>
        <authorList>
            <person name="Weon H.-Y."/>
            <person name="Lee S.A."/>
        </authorList>
    </citation>
    <scope>NUCLEOTIDE SEQUENCE [LARGE SCALE GENOMIC DNA]</scope>
    <source>
        <strain evidence="1 2">T01E-68</strain>
    </source>
</reference>
<name>A0A5B9DX14_9GAMM</name>
<accession>A0A5B9DX14</accession>
<dbReference type="Proteomes" id="UP000321807">
    <property type="component" value="Chromosome"/>
</dbReference>